<evidence type="ECO:0000313" key="8">
    <source>
        <dbReference type="Proteomes" id="UP001162891"/>
    </source>
</evidence>
<feature type="transmembrane region" description="Helical" evidence="5">
    <location>
        <begin position="208"/>
        <end position="227"/>
    </location>
</feature>
<evidence type="ECO:0000256" key="2">
    <source>
        <dbReference type="ARBA" id="ARBA00022692"/>
    </source>
</evidence>
<dbReference type="PANTHER" id="PTHR37422">
    <property type="entry name" value="TEICHURONIC ACID BIOSYNTHESIS PROTEIN TUAE"/>
    <property type="match status" value="1"/>
</dbReference>
<feature type="transmembrane region" description="Helical" evidence="5">
    <location>
        <begin position="111"/>
        <end position="128"/>
    </location>
</feature>
<evidence type="ECO:0000259" key="6">
    <source>
        <dbReference type="Pfam" id="PF04932"/>
    </source>
</evidence>
<evidence type="ECO:0000313" key="7">
    <source>
        <dbReference type="EMBL" id="BDG06023.1"/>
    </source>
</evidence>
<feature type="transmembrane region" description="Helical" evidence="5">
    <location>
        <begin position="396"/>
        <end position="414"/>
    </location>
</feature>
<dbReference type="Proteomes" id="UP001162891">
    <property type="component" value="Chromosome"/>
</dbReference>
<dbReference type="PANTHER" id="PTHR37422:SF13">
    <property type="entry name" value="LIPOPOLYSACCHARIDE BIOSYNTHESIS PROTEIN PA4999-RELATED"/>
    <property type="match status" value="1"/>
</dbReference>
<name>A0ABN6MYN3_9BACT</name>
<keyword evidence="4 5" id="KW-0472">Membrane</keyword>
<feature type="transmembrane region" description="Helical" evidence="5">
    <location>
        <begin position="140"/>
        <end position="159"/>
    </location>
</feature>
<dbReference type="Pfam" id="PF04932">
    <property type="entry name" value="Wzy_C"/>
    <property type="match status" value="1"/>
</dbReference>
<keyword evidence="3 5" id="KW-1133">Transmembrane helix</keyword>
<dbReference type="RefSeq" id="WP_248355281.1">
    <property type="nucleotide sequence ID" value="NZ_AP025591.1"/>
</dbReference>
<evidence type="ECO:0000256" key="3">
    <source>
        <dbReference type="ARBA" id="ARBA00022989"/>
    </source>
</evidence>
<organism evidence="7 8">
    <name type="scientific">Anaeromyxobacter oryzae</name>
    <dbReference type="NCBI Taxonomy" id="2918170"/>
    <lineage>
        <taxon>Bacteria</taxon>
        <taxon>Pseudomonadati</taxon>
        <taxon>Myxococcota</taxon>
        <taxon>Myxococcia</taxon>
        <taxon>Myxococcales</taxon>
        <taxon>Cystobacterineae</taxon>
        <taxon>Anaeromyxobacteraceae</taxon>
        <taxon>Anaeromyxobacter</taxon>
    </lineage>
</organism>
<keyword evidence="8" id="KW-1185">Reference proteome</keyword>
<keyword evidence="2 5" id="KW-0812">Transmembrane</keyword>
<feature type="domain" description="O-antigen ligase-related" evidence="6">
    <location>
        <begin position="214"/>
        <end position="352"/>
    </location>
</feature>
<sequence>MEASAAALDDTLVARDAALARASGRWRDLAYGAAVAFVALLYSNPMYWWPVFERLRLGFVSMGVAAGAVLLHRVTSGERIRIGGPGSLALLAYLSFIPLSLAWTLSRADTAHAAVEGMKMAIVFVSVQNGLDTRARLRRFMLVAALASLGPALGGVWIWKTDDHLVEGFRTHWRGLYGDPNRLAMSLVAVLPFAMYGAFTARRRAHRLLFAGIVVAQITAIVLTHSRSGSVAAALAGLLFLLRGRGVALRGALVAVTIAVGLAVLAPSTFWARSRTIAAYEEDASVAGRRHAWMVLGRVVEDRPLAGVGAGAFIDAWGPYAPLEAGGHRYVAHNILLEIVGELGVMAFALFATFCAWLLWRSWRAGRDGLVGAEARAIFAALAGYLLCEMVNGYSLSWFLYVLFACAAAVIRIARVRAAAAEEPS</sequence>
<gene>
    <name evidence="7" type="ORF">AMOR_50190</name>
</gene>
<comment type="subcellular location">
    <subcellularLocation>
        <location evidence="1">Membrane</location>
        <topology evidence="1">Multi-pass membrane protein</topology>
    </subcellularLocation>
</comment>
<feature type="transmembrane region" description="Helical" evidence="5">
    <location>
        <begin position="29"/>
        <end position="49"/>
    </location>
</feature>
<feature type="transmembrane region" description="Helical" evidence="5">
    <location>
        <begin position="183"/>
        <end position="201"/>
    </location>
</feature>
<reference evidence="8" key="1">
    <citation type="journal article" date="2022" name="Int. J. Syst. Evol. Microbiol.">
        <title>Anaeromyxobacter oryzae sp. nov., Anaeromyxobacter diazotrophicus sp. nov. and Anaeromyxobacter paludicola sp. nov., isolated from paddy soils.</title>
        <authorList>
            <person name="Itoh H."/>
            <person name="Xu Z."/>
            <person name="Mise K."/>
            <person name="Masuda Y."/>
            <person name="Ushijima N."/>
            <person name="Hayakawa C."/>
            <person name="Shiratori Y."/>
            <person name="Senoo K."/>
        </authorList>
    </citation>
    <scope>NUCLEOTIDE SEQUENCE [LARGE SCALE GENOMIC DNA]</scope>
    <source>
        <strain evidence="8">Red232</strain>
    </source>
</reference>
<dbReference type="InterPro" id="IPR007016">
    <property type="entry name" value="O-antigen_ligase-rel_domated"/>
</dbReference>
<feature type="transmembrane region" description="Helical" evidence="5">
    <location>
        <begin position="55"/>
        <end position="74"/>
    </location>
</feature>
<protein>
    <recommendedName>
        <fullName evidence="6">O-antigen ligase-related domain-containing protein</fullName>
    </recommendedName>
</protein>
<feature type="transmembrane region" description="Helical" evidence="5">
    <location>
        <begin position="247"/>
        <end position="266"/>
    </location>
</feature>
<feature type="transmembrane region" description="Helical" evidence="5">
    <location>
        <begin position="86"/>
        <end position="105"/>
    </location>
</feature>
<accession>A0ABN6MYN3</accession>
<dbReference type="EMBL" id="AP025591">
    <property type="protein sequence ID" value="BDG06023.1"/>
    <property type="molecule type" value="Genomic_DNA"/>
</dbReference>
<evidence type="ECO:0000256" key="5">
    <source>
        <dbReference type="SAM" id="Phobius"/>
    </source>
</evidence>
<proteinExistence type="predicted"/>
<feature type="transmembrane region" description="Helical" evidence="5">
    <location>
        <begin position="339"/>
        <end position="360"/>
    </location>
</feature>
<evidence type="ECO:0000256" key="1">
    <source>
        <dbReference type="ARBA" id="ARBA00004141"/>
    </source>
</evidence>
<evidence type="ECO:0000256" key="4">
    <source>
        <dbReference type="ARBA" id="ARBA00023136"/>
    </source>
</evidence>
<dbReference type="InterPro" id="IPR051533">
    <property type="entry name" value="WaaL-like"/>
</dbReference>